<dbReference type="PANTHER" id="PTHR34068:SF2">
    <property type="entry name" value="UPF0145 PROTEIN SCO3412"/>
    <property type="match status" value="1"/>
</dbReference>
<gene>
    <name evidence="2" type="ORF">METZ01_LOCUS3566</name>
</gene>
<dbReference type="Gene3D" id="3.30.110.70">
    <property type="entry name" value="Hypothetical protein apc22750. Chain B"/>
    <property type="match status" value="1"/>
</dbReference>
<reference evidence="2" key="1">
    <citation type="submission" date="2018-05" db="EMBL/GenBank/DDBJ databases">
        <authorList>
            <person name="Lanie J.A."/>
            <person name="Ng W.-L."/>
            <person name="Kazmierczak K.M."/>
            <person name="Andrzejewski T.M."/>
            <person name="Davidsen T.M."/>
            <person name="Wayne K.J."/>
            <person name="Tettelin H."/>
            <person name="Glass J.I."/>
            <person name="Rusch D."/>
            <person name="Podicherti R."/>
            <person name="Tsui H.-C.T."/>
            <person name="Winkler M.E."/>
        </authorList>
    </citation>
    <scope>NUCLEOTIDE SEQUENCE</scope>
</reference>
<protein>
    <submittedName>
        <fullName evidence="2">Uncharacterized protein</fullName>
    </submittedName>
</protein>
<dbReference type="HAMAP" id="MF_00338">
    <property type="entry name" value="UPF0145"/>
    <property type="match status" value="1"/>
</dbReference>
<comment type="similarity">
    <text evidence="1">Belongs to the UPF0145 family.</text>
</comment>
<evidence type="ECO:0000313" key="2">
    <source>
        <dbReference type="EMBL" id="SUZ50712.1"/>
    </source>
</evidence>
<dbReference type="InterPro" id="IPR035439">
    <property type="entry name" value="UPF0145_dom_sf"/>
</dbReference>
<dbReference type="Pfam" id="PF01906">
    <property type="entry name" value="YbjQ_1"/>
    <property type="match status" value="1"/>
</dbReference>
<proteinExistence type="inferred from homology"/>
<dbReference type="EMBL" id="UINC01000185">
    <property type="protein sequence ID" value="SUZ50712.1"/>
    <property type="molecule type" value="Genomic_DNA"/>
</dbReference>
<dbReference type="InterPro" id="IPR002765">
    <property type="entry name" value="UPF0145_YbjQ-like"/>
</dbReference>
<sequence length="106" mass="11250">MLVVSSPDISGKKIVKTLGLVKGNTIRARHIGKDILAAFKNIVGGEIQEYTKLMAESREQAIDRMVQDAEQLGANAIISVSTTTSVISQGAAELLVIGTAVVIEEE</sequence>
<organism evidence="2">
    <name type="scientific">marine metagenome</name>
    <dbReference type="NCBI Taxonomy" id="408172"/>
    <lineage>
        <taxon>unclassified sequences</taxon>
        <taxon>metagenomes</taxon>
        <taxon>ecological metagenomes</taxon>
    </lineage>
</organism>
<accession>A0A381N7X6</accession>
<dbReference type="AlphaFoldDB" id="A0A381N7X6"/>
<dbReference type="SUPFAM" id="SSF117782">
    <property type="entry name" value="YbjQ-like"/>
    <property type="match status" value="1"/>
</dbReference>
<name>A0A381N7X6_9ZZZZ</name>
<dbReference type="PANTHER" id="PTHR34068">
    <property type="entry name" value="UPF0145 PROTEIN YBJQ"/>
    <property type="match status" value="1"/>
</dbReference>
<evidence type="ECO:0000256" key="1">
    <source>
        <dbReference type="ARBA" id="ARBA00010751"/>
    </source>
</evidence>